<dbReference type="PANTHER" id="PTHR35495:SF10">
    <property type="entry name" value="PEPTIDASE S26 DOMAIN-CONTAINING PROTEIN"/>
    <property type="match status" value="1"/>
</dbReference>
<evidence type="ECO:0000313" key="3">
    <source>
        <dbReference type="Proteomes" id="UP000289738"/>
    </source>
</evidence>
<evidence type="ECO:0000313" key="2">
    <source>
        <dbReference type="EMBL" id="RYR33949.1"/>
    </source>
</evidence>
<dbReference type="STRING" id="3818.A0A445B5J6"/>
<dbReference type="Gramene" id="arahy.Tifrunner.gnm2.ann2.Ah10g245800.1">
    <property type="protein sequence ID" value="arahy.Tifrunner.gnm2.ann2.Ah10g245800.1-CDS-1"/>
    <property type="gene ID" value="arahy.Tifrunner.gnm2.ann2.Ah10g245800"/>
</dbReference>
<reference evidence="2 3" key="1">
    <citation type="submission" date="2019-01" db="EMBL/GenBank/DDBJ databases">
        <title>Sequencing of cultivated peanut Arachis hypogaea provides insights into genome evolution and oil improvement.</title>
        <authorList>
            <person name="Chen X."/>
        </authorList>
    </citation>
    <scope>NUCLEOTIDE SEQUENCE [LARGE SCALE GENOMIC DNA]</scope>
    <source>
        <strain evidence="3">cv. Fuhuasheng</strain>
        <tissue evidence="2">Leaves</tissue>
    </source>
</reference>
<dbReference type="EMBL" id="SDMP01000010">
    <property type="protein sequence ID" value="RYR33949.1"/>
    <property type="molecule type" value="Genomic_DNA"/>
</dbReference>
<sequence>MNRRVRTSIPQHHHSFHKYLKPGALARIRDLRIISARSHRIGSICRIHLRRNSPPSSPLHAPRDTATAQPQANAADSLDGFPVFVARIYGPRCPQRKKLMAAKSVMFAPVSPAADSPDLFIDSFGSDFIMAN</sequence>
<keyword evidence="3" id="KW-1185">Reference proteome</keyword>
<accession>A0A445B5J6</accession>
<dbReference type="AlphaFoldDB" id="A0A445B5J6"/>
<proteinExistence type="predicted"/>
<protein>
    <submittedName>
        <fullName evidence="2">Uncharacterized protein</fullName>
    </submittedName>
</protein>
<comment type="caution">
    <text evidence="2">The sequence shown here is derived from an EMBL/GenBank/DDBJ whole genome shotgun (WGS) entry which is preliminary data.</text>
</comment>
<gene>
    <name evidence="2" type="ORF">Ahy_A10g048646</name>
</gene>
<feature type="region of interest" description="Disordered" evidence="1">
    <location>
        <begin position="52"/>
        <end position="74"/>
    </location>
</feature>
<organism evidence="2 3">
    <name type="scientific">Arachis hypogaea</name>
    <name type="common">Peanut</name>
    <dbReference type="NCBI Taxonomy" id="3818"/>
    <lineage>
        <taxon>Eukaryota</taxon>
        <taxon>Viridiplantae</taxon>
        <taxon>Streptophyta</taxon>
        <taxon>Embryophyta</taxon>
        <taxon>Tracheophyta</taxon>
        <taxon>Spermatophyta</taxon>
        <taxon>Magnoliopsida</taxon>
        <taxon>eudicotyledons</taxon>
        <taxon>Gunneridae</taxon>
        <taxon>Pentapetalae</taxon>
        <taxon>rosids</taxon>
        <taxon>fabids</taxon>
        <taxon>Fabales</taxon>
        <taxon>Fabaceae</taxon>
        <taxon>Papilionoideae</taxon>
        <taxon>50 kb inversion clade</taxon>
        <taxon>dalbergioids sensu lato</taxon>
        <taxon>Dalbergieae</taxon>
        <taxon>Pterocarpus clade</taxon>
        <taxon>Arachis</taxon>
    </lineage>
</organism>
<dbReference type="Proteomes" id="UP000289738">
    <property type="component" value="Chromosome A10"/>
</dbReference>
<dbReference type="PANTHER" id="PTHR35495">
    <property type="entry name" value="OS06G0679600 PROTEIN"/>
    <property type="match status" value="1"/>
</dbReference>
<evidence type="ECO:0000256" key="1">
    <source>
        <dbReference type="SAM" id="MobiDB-lite"/>
    </source>
</evidence>
<name>A0A445B5J6_ARAHY</name>